<sequence>MSTLSGNEVETASRYISGHNNRQKNGYYQVSFGKGVSYAKARAFNFAGGQGLRSNTDKNNDVALRFDKWLQDPSQRISGNLFNVGGMKAGKLPGNVLEFSNFDVTVKLDIISSFIRTAKERGYRLASGKSCKNASDAEILADLGLSVVDASGSAESVSITKRFGSDGNLKGSSTNEKQHALYVTIPASKSTKANTTNLAGLNDLYNHITYGGGSAYKESYGAAVSSERFSGN</sequence>
<dbReference type="EMBL" id="PP511876">
    <property type="protein sequence ID" value="XCD08362.1"/>
    <property type="molecule type" value="Genomic_DNA"/>
</dbReference>
<proteinExistence type="predicted"/>
<reference evidence="1" key="1">
    <citation type="submission" date="2024-03" db="EMBL/GenBank/DDBJ databases">
        <title>Diverse circular DNA viruses in blood, oral, and fecal samples of captive lemurs.</title>
        <authorList>
            <person name="Paietta E.N."/>
            <person name="Kraberger S."/>
            <person name="Lund M.C."/>
            <person name="Custer J.M."/>
            <person name="Vargas K.M."/>
            <person name="Ehmke E.E."/>
            <person name="Yoder A.D."/>
            <person name="Varsani A."/>
        </authorList>
    </citation>
    <scope>NUCLEOTIDE SEQUENCE</scope>
    <source>
        <strain evidence="1">Duke_30FF_63</strain>
    </source>
</reference>
<evidence type="ECO:0000313" key="1">
    <source>
        <dbReference type="EMBL" id="XCD08362.1"/>
    </source>
</evidence>
<accession>A0AAU8B7R1</accession>
<name>A0AAU8B7R1_9CAUD</name>
<protein>
    <submittedName>
        <fullName evidence="1">Uncharacterized protein</fullName>
    </submittedName>
</protein>
<organism evidence="1">
    <name type="scientific">Dulem virus 42</name>
    <dbReference type="NCBI Taxonomy" id="3145760"/>
    <lineage>
        <taxon>Viruses</taxon>
        <taxon>Duplodnaviria</taxon>
        <taxon>Heunggongvirae</taxon>
        <taxon>Uroviricota</taxon>
        <taxon>Caudoviricetes</taxon>
    </lineage>
</organism>